<dbReference type="NCBIfam" id="TIGR01962">
    <property type="entry name" value="NuoD"/>
    <property type="match status" value="1"/>
</dbReference>
<dbReference type="InterPro" id="IPR022885">
    <property type="entry name" value="NDH1_su_D/H"/>
</dbReference>
<keyword evidence="12" id="KW-1185">Reference proteome</keyword>
<dbReference type="Gene3D" id="1.10.645.10">
    <property type="entry name" value="Cytochrome-c3 Hydrogenase, chain B"/>
    <property type="match status" value="1"/>
</dbReference>
<dbReference type="PROSITE" id="PS00535">
    <property type="entry name" value="COMPLEX1_49K"/>
    <property type="match status" value="1"/>
</dbReference>
<feature type="domain" description="NADH-quinone oxidoreductase subunit D" evidence="10">
    <location>
        <begin position="122"/>
        <end position="396"/>
    </location>
</feature>
<keyword evidence="3 8" id="KW-0813">Transport</keyword>
<dbReference type="RefSeq" id="WP_073051148.1">
    <property type="nucleotide sequence ID" value="NZ_FQUP01000001.1"/>
</dbReference>
<keyword evidence="8" id="KW-1003">Cell membrane</keyword>
<comment type="subcellular location">
    <subcellularLocation>
        <location evidence="8">Cell membrane</location>
        <topology evidence="8">Peripheral membrane protein</topology>
        <orientation evidence="8">Cytoplasmic side</orientation>
    </subcellularLocation>
</comment>
<dbReference type="GO" id="GO:0050136">
    <property type="term" value="F:NADH dehydrogenase (quinone) (non-electrogenic) activity"/>
    <property type="evidence" value="ECO:0007669"/>
    <property type="project" value="UniProtKB-UniRule"/>
</dbReference>
<evidence type="ECO:0000256" key="7">
    <source>
        <dbReference type="ARBA" id="ARBA00023075"/>
    </source>
</evidence>
<dbReference type="OrthoDB" id="9801496at2"/>
<dbReference type="AlphaFoldDB" id="A0A1M4UKW9"/>
<keyword evidence="6 8" id="KW-0520">NAD</keyword>
<evidence type="ECO:0000256" key="4">
    <source>
        <dbReference type="ARBA" id="ARBA00022719"/>
    </source>
</evidence>
<dbReference type="PANTHER" id="PTHR11993">
    <property type="entry name" value="NADH-UBIQUINONE OXIDOREDUCTASE 49 KDA SUBUNIT"/>
    <property type="match status" value="1"/>
</dbReference>
<keyword evidence="7 8" id="KW-0830">Ubiquinone</keyword>
<sequence>MSEAQVRTFNINFGPEHPSAHGVLRLVLELDGEIVDRVDPHIGLLHRGTEKLIEAKTYLQAVPYFDRLDYVAPMNQEHAYALAVEKLLGIEVPKRGQLIRVLYSEMGRLLSHVLNVTTWAMDCGALTPPLWGFEEREKLMIFYERASGSRMHAAYFRPGGVHQDLPEALVRDIGDFCDPYLKRLDDLDRLVTGNRIFKQRNVDIGVVTLEEAWRWAYSGVMVRSCGAPWDLRRSQPYECYSELDFDIPTGSHGDCYDRYLVRMEEMRQSIRIMKQCVARLLGTERSGPVSYTDNKIVPPKRGEMKRSMEALIHHFKLYTEGYHVPAGEVYAAVEAPKGEFGVYLVSDGTNKPYRCKIRAPGFAHLQSMDFLCRGHMLADVSAVLGSIDIVFGEVDR</sequence>
<organism evidence="11 12">
    <name type="scientific">Kaistia soli DSM 19436</name>
    <dbReference type="NCBI Taxonomy" id="1122133"/>
    <lineage>
        <taxon>Bacteria</taxon>
        <taxon>Pseudomonadati</taxon>
        <taxon>Pseudomonadota</taxon>
        <taxon>Alphaproteobacteria</taxon>
        <taxon>Hyphomicrobiales</taxon>
        <taxon>Kaistiaceae</taxon>
        <taxon>Kaistia</taxon>
    </lineage>
</organism>
<keyword evidence="4 8" id="KW-0874">Quinone</keyword>
<dbReference type="GO" id="GO:0051287">
    <property type="term" value="F:NAD binding"/>
    <property type="evidence" value="ECO:0007669"/>
    <property type="project" value="InterPro"/>
</dbReference>
<evidence type="ECO:0000256" key="8">
    <source>
        <dbReference type="HAMAP-Rule" id="MF_01358"/>
    </source>
</evidence>
<evidence type="ECO:0000256" key="6">
    <source>
        <dbReference type="ARBA" id="ARBA00023027"/>
    </source>
</evidence>
<reference evidence="11 12" key="1">
    <citation type="submission" date="2016-11" db="EMBL/GenBank/DDBJ databases">
        <authorList>
            <person name="Jaros S."/>
            <person name="Januszkiewicz K."/>
            <person name="Wedrychowicz H."/>
        </authorList>
    </citation>
    <scope>NUCLEOTIDE SEQUENCE [LARGE SCALE GENOMIC DNA]</scope>
    <source>
        <strain evidence="11 12">DSM 19436</strain>
    </source>
</reference>
<gene>
    <name evidence="8" type="primary">nuoD</name>
    <name evidence="11" type="ORF">SAMN02745157_0475</name>
</gene>
<dbReference type="FunFam" id="1.10.645.10:FF:000005">
    <property type="entry name" value="NADH-quinone oxidoreductase subunit D"/>
    <property type="match status" value="1"/>
</dbReference>
<dbReference type="SUPFAM" id="SSF56762">
    <property type="entry name" value="HydB/Nqo4-like"/>
    <property type="match status" value="1"/>
</dbReference>
<keyword evidence="8" id="KW-0472">Membrane</keyword>
<evidence type="ECO:0000259" key="10">
    <source>
        <dbReference type="Pfam" id="PF00346"/>
    </source>
</evidence>
<comment type="function">
    <text evidence="1 8">NDH-1 shuttles electrons from NADH, via FMN and iron-sulfur (Fe-S) centers, to quinones in the respiratory chain. The immediate electron acceptor for the enzyme in this species is believed to be ubiquinone. Couples the redox reaction to proton translocation (for every two electrons transferred, four hydrogen ions are translocated across the cytoplasmic membrane), and thus conserves the redox energy in a proton gradient.</text>
</comment>
<dbReference type="Proteomes" id="UP000184485">
    <property type="component" value="Unassembled WGS sequence"/>
</dbReference>
<evidence type="ECO:0000256" key="3">
    <source>
        <dbReference type="ARBA" id="ARBA00022448"/>
    </source>
</evidence>
<evidence type="ECO:0000256" key="5">
    <source>
        <dbReference type="ARBA" id="ARBA00022967"/>
    </source>
</evidence>
<evidence type="ECO:0000313" key="11">
    <source>
        <dbReference type="EMBL" id="SHE57298.1"/>
    </source>
</evidence>
<dbReference type="GO" id="GO:0005886">
    <property type="term" value="C:plasma membrane"/>
    <property type="evidence" value="ECO:0007669"/>
    <property type="project" value="UniProtKB-SubCell"/>
</dbReference>
<dbReference type="InterPro" id="IPR029014">
    <property type="entry name" value="NiFe-Hase_large"/>
</dbReference>
<evidence type="ECO:0000256" key="2">
    <source>
        <dbReference type="ARBA" id="ARBA00005769"/>
    </source>
</evidence>
<dbReference type="InterPro" id="IPR014029">
    <property type="entry name" value="NADH_UbQ_OxRdtase_49kDa_CS"/>
</dbReference>
<dbReference type="STRING" id="1122133.SAMN02745157_0475"/>
<dbReference type="GO" id="GO:0048038">
    <property type="term" value="F:quinone binding"/>
    <property type="evidence" value="ECO:0007669"/>
    <property type="project" value="UniProtKB-KW"/>
</dbReference>
<name>A0A1M4UKW9_9HYPH</name>
<comment type="subunit">
    <text evidence="8">NDH-1 is composed of 14 different subunits. Subunits NuoB, C, D, E, F, and G constitute the peripheral sector of the complex.</text>
</comment>
<evidence type="ECO:0000256" key="9">
    <source>
        <dbReference type="RuleBase" id="RU003685"/>
    </source>
</evidence>
<dbReference type="NCBIfam" id="NF004739">
    <property type="entry name" value="PRK06075.1"/>
    <property type="match status" value="1"/>
</dbReference>
<dbReference type="HAMAP" id="MF_01358">
    <property type="entry name" value="NDH1_NuoD"/>
    <property type="match status" value="1"/>
</dbReference>
<evidence type="ECO:0000313" key="12">
    <source>
        <dbReference type="Proteomes" id="UP000184485"/>
    </source>
</evidence>
<dbReference type="InterPro" id="IPR001135">
    <property type="entry name" value="NADH_Q_OxRdtase_suD"/>
</dbReference>
<dbReference type="Pfam" id="PF00346">
    <property type="entry name" value="Complex1_49kDa"/>
    <property type="match status" value="1"/>
</dbReference>
<accession>A0A1M4UKW9</accession>
<comment type="similarity">
    <text evidence="2 8 9">Belongs to the complex I 49 kDa subunit family.</text>
</comment>
<dbReference type="PANTHER" id="PTHR11993:SF10">
    <property type="entry name" value="NADH DEHYDROGENASE [UBIQUINONE] IRON-SULFUR PROTEIN 2, MITOCHONDRIAL"/>
    <property type="match status" value="1"/>
</dbReference>
<proteinExistence type="inferred from homology"/>
<evidence type="ECO:0000256" key="1">
    <source>
        <dbReference type="ARBA" id="ARBA00002378"/>
    </source>
</evidence>
<comment type="catalytic activity">
    <reaction evidence="8">
        <text>a quinone + NADH + 5 H(+)(in) = a quinol + NAD(+) + 4 H(+)(out)</text>
        <dbReference type="Rhea" id="RHEA:57888"/>
        <dbReference type="ChEBI" id="CHEBI:15378"/>
        <dbReference type="ChEBI" id="CHEBI:24646"/>
        <dbReference type="ChEBI" id="CHEBI:57540"/>
        <dbReference type="ChEBI" id="CHEBI:57945"/>
        <dbReference type="ChEBI" id="CHEBI:132124"/>
    </reaction>
</comment>
<keyword evidence="5 8" id="KW-1278">Translocase</keyword>
<dbReference type="EC" id="7.1.1.-" evidence="8"/>
<dbReference type="EMBL" id="FQUP01000001">
    <property type="protein sequence ID" value="SHE57298.1"/>
    <property type="molecule type" value="Genomic_DNA"/>
</dbReference>
<protein>
    <recommendedName>
        <fullName evidence="8">NADH-quinone oxidoreductase subunit D</fullName>
        <ecNumber evidence="8">7.1.1.-</ecNumber>
    </recommendedName>
    <alternativeName>
        <fullName evidence="8">NADH dehydrogenase I subunit D</fullName>
    </alternativeName>
    <alternativeName>
        <fullName evidence="8">NDH-1 subunit D</fullName>
    </alternativeName>
</protein>